<keyword evidence="4" id="KW-1185">Reference proteome</keyword>
<evidence type="ECO:0000256" key="1">
    <source>
        <dbReference type="SAM" id="MobiDB-lite"/>
    </source>
</evidence>
<keyword evidence="2" id="KW-0812">Transmembrane</keyword>
<proteinExistence type="predicted"/>
<feature type="region of interest" description="Disordered" evidence="1">
    <location>
        <begin position="90"/>
        <end position="126"/>
    </location>
</feature>
<feature type="compositionally biased region" description="Low complexity" evidence="1">
    <location>
        <begin position="91"/>
        <end position="102"/>
    </location>
</feature>
<sequence length="219" mass="24350">MFQSTEGHNQVIAVAGTWTDILASCLWKSQKRNNGALKPGQDSCPESSHCLLPPPGVTWDDLERYWCLIVPGEDGMWREKVLSVLSFTPESSSSSSSSSSVSPTVQNFTKTTPRDQTETTTQNGRTQQQKIIIPAVIVSALGLLLIVTFTFVFCFRRRHKENFVVESSATVPTHRPAHEARSEYENDVEYTAVVPRRRPAQEAQSEYAFLSASGELVEV</sequence>
<keyword evidence="2" id="KW-0472">Membrane</keyword>
<dbReference type="Ensembl" id="ENSEBUT00000020311.1">
    <property type="protein sequence ID" value="ENSEBUP00000019735.1"/>
    <property type="gene ID" value="ENSEBUG00000012263.1"/>
</dbReference>
<dbReference type="Proteomes" id="UP000694388">
    <property type="component" value="Unplaced"/>
</dbReference>
<protein>
    <submittedName>
        <fullName evidence="3">Uncharacterized protein</fullName>
    </submittedName>
</protein>
<evidence type="ECO:0000313" key="3">
    <source>
        <dbReference type="Ensembl" id="ENSEBUP00000019735.1"/>
    </source>
</evidence>
<evidence type="ECO:0000256" key="2">
    <source>
        <dbReference type="SAM" id="Phobius"/>
    </source>
</evidence>
<dbReference type="GeneTree" id="ENSGT00940000166516"/>
<evidence type="ECO:0000313" key="4">
    <source>
        <dbReference type="Proteomes" id="UP000694388"/>
    </source>
</evidence>
<dbReference type="AlphaFoldDB" id="A0A8C4QSH9"/>
<reference evidence="3" key="1">
    <citation type="submission" date="2025-08" db="UniProtKB">
        <authorList>
            <consortium name="Ensembl"/>
        </authorList>
    </citation>
    <scope>IDENTIFICATION</scope>
</reference>
<organism evidence="3 4">
    <name type="scientific">Eptatretus burgeri</name>
    <name type="common">Inshore hagfish</name>
    <dbReference type="NCBI Taxonomy" id="7764"/>
    <lineage>
        <taxon>Eukaryota</taxon>
        <taxon>Metazoa</taxon>
        <taxon>Chordata</taxon>
        <taxon>Craniata</taxon>
        <taxon>Vertebrata</taxon>
        <taxon>Cyclostomata</taxon>
        <taxon>Myxini</taxon>
        <taxon>Myxiniformes</taxon>
        <taxon>Myxinidae</taxon>
        <taxon>Eptatretinae</taxon>
        <taxon>Eptatretus</taxon>
    </lineage>
</organism>
<reference evidence="3" key="2">
    <citation type="submission" date="2025-09" db="UniProtKB">
        <authorList>
            <consortium name="Ensembl"/>
        </authorList>
    </citation>
    <scope>IDENTIFICATION</scope>
</reference>
<name>A0A8C4QSH9_EPTBU</name>
<keyword evidence="2" id="KW-1133">Transmembrane helix</keyword>
<feature type="transmembrane region" description="Helical" evidence="2">
    <location>
        <begin position="131"/>
        <end position="155"/>
    </location>
</feature>
<accession>A0A8C4QSH9</accession>